<organism evidence="2">
    <name type="scientific">Chlamydomonas euryale</name>
    <dbReference type="NCBI Taxonomy" id="1486919"/>
    <lineage>
        <taxon>Eukaryota</taxon>
        <taxon>Viridiplantae</taxon>
        <taxon>Chlorophyta</taxon>
        <taxon>core chlorophytes</taxon>
        <taxon>Chlorophyceae</taxon>
        <taxon>CS clade</taxon>
        <taxon>Chlamydomonadales</taxon>
        <taxon>Chlamydomonadaceae</taxon>
        <taxon>Chlamydomonas</taxon>
    </lineage>
</organism>
<keyword evidence="1" id="KW-0732">Signal</keyword>
<dbReference type="AlphaFoldDB" id="A0A7R9V641"/>
<feature type="signal peptide" evidence="1">
    <location>
        <begin position="1"/>
        <end position="21"/>
    </location>
</feature>
<evidence type="ECO:0000256" key="1">
    <source>
        <dbReference type="SAM" id="SignalP"/>
    </source>
</evidence>
<name>A0A7R9V641_9CHLO</name>
<protein>
    <submittedName>
        <fullName evidence="2">Uncharacterized protein</fullName>
    </submittedName>
</protein>
<reference evidence="2" key="1">
    <citation type="submission" date="2021-01" db="EMBL/GenBank/DDBJ databases">
        <authorList>
            <person name="Corre E."/>
            <person name="Pelletier E."/>
            <person name="Niang G."/>
            <person name="Scheremetjew M."/>
            <person name="Finn R."/>
            <person name="Kale V."/>
            <person name="Holt S."/>
            <person name="Cochrane G."/>
            <person name="Meng A."/>
            <person name="Brown T."/>
            <person name="Cohen L."/>
        </authorList>
    </citation>
    <scope>NUCLEOTIDE SEQUENCE</scope>
    <source>
        <strain evidence="2">CCMP219</strain>
    </source>
</reference>
<proteinExistence type="predicted"/>
<feature type="chain" id="PRO_5030566601" evidence="1">
    <location>
        <begin position="22"/>
        <end position="102"/>
    </location>
</feature>
<accession>A0A7R9V641</accession>
<evidence type="ECO:0000313" key="2">
    <source>
        <dbReference type="EMBL" id="CAD8285651.1"/>
    </source>
</evidence>
<dbReference type="EMBL" id="HBEC01012361">
    <property type="protein sequence ID" value="CAD8285651.1"/>
    <property type="molecule type" value="Transcribed_RNA"/>
</dbReference>
<sequence>MSATWPHRWCASLRWVLLGLGQPSGGAGGCPAAHAHVFNHSFACYLVVTCTHAPCATPQYDFPEPVSAYERFASAAGFAQAGLAADSKAGFSKLFIATHATA</sequence>
<gene>
    <name evidence="2" type="ORF">CEUR00632_LOCUS5689</name>
</gene>